<dbReference type="Pfam" id="PF07228">
    <property type="entry name" value="SpoIIE"/>
    <property type="match status" value="1"/>
</dbReference>
<dbReference type="InterPro" id="IPR001789">
    <property type="entry name" value="Sig_transdc_resp-reg_receiver"/>
</dbReference>
<dbReference type="CDD" id="cd17536">
    <property type="entry name" value="REC_YesN-like"/>
    <property type="match status" value="1"/>
</dbReference>
<feature type="domain" description="Response regulatory" evidence="3">
    <location>
        <begin position="15"/>
        <end position="129"/>
    </location>
</feature>
<dbReference type="AlphaFoldDB" id="D4H1L1"/>
<dbReference type="SMART" id="SM00331">
    <property type="entry name" value="PP2C_SIG"/>
    <property type="match status" value="1"/>
</dbReference>
<dbReference type="InterPro" id="IPR011006">
    <property type="entry name" value="CheY-like_superfamily"/>
</dbReference>
<dbReference type="PaxDb" id="522772-Dacet_2008"/>
<dbReference type="Gene3D" id="3.60.40.10">
    <property type="entry name" value="PPM-type phosphatase domain"/>
    <property type="match status" value="1"/>
</dbReference>
<evidence type="ECO:0000313" key="5">
    <source>
        <dbReference type="Proteomes" id="UP000002012"/>
    </source>
</evidence>
<dbReference type="Pfam" id="PF00072">
    <property type="entry name" value="Response_reg"/>
    <property type="match status" value="1"/>
</dbReference>
<dbReference type="KEGG" id="dap:Dacet_2008"/>
<dbReference type="SMART" id="SM00448">
    <property type="entry name" value="REC"/>
    <property type="match status" value="1"/>
</dbReference>
<dbReference type="eggNOG" id="COG2208">
    <property type="taxonomic scope" value="Bacteria"/>
</dbReference>
<dbReference type="Pfam" id="PF13581">
    <property type="entry name" value="HATPase_c_2"/>
    <property type="match status" value="1"/>
</dbReference>
<sequence length="563" mass="64785">MSDSSILRDITKDLTVLCVDDEPLAREYLSLKLKRSFKEVYTADDGMTGLEVFHSEKPDLIITDNRMSYMDGIEMIMQIREEDPDIPIILTTAYTEKDALVDAINCNVNQFLSKPLDAKQLERAIEKSMLPIVNARLAEKTLRQELELLQYREKYHSHQENNAFKKELSLILNDYFLQKFDIKNKYNEKYSVFMNIFYRPLDVLSGDIYSIRKLADGTTLIFLADSMGKGLSASVTSILTTSYINHIIDTEDFEVTSSLKNIISCFNRYIKGILLDDEILSIMFLKLDFFEETMEYANFSSPPIFIKDKEGEVVSLKCNNPPLTKYLDSFKTQICDTAQVVGILAITDGLYESTAKDGDIIMSRVKDYYERNIMKTDFHNDVREFVDDADDDVSCIHITKLSPCDSQCHKYTFSSSLKNVGKAIEWLEAFFNKEGLDIEDSSMLTLAFTELTMNAFEHSVLELDNRRKYKMINDGLYDDYINTAVSDKEILVAVGLRSLFGKRYVYIKINDEGTGFDPHSLKIWMYDKEQNDGKGVKISRRIIDEIYYSQDGKEATIIRVLED</sequence>
<keyword evidence="5" id="KW-1185">Reference proteome</keyword>
<dbReference type="EMBL" id="CP001968">
    <property type="protein sequence ID" value="ADD68771.1"/>
    <property type="molecule type" value="Genomic_DNA"/>
</dbReference>
<dbReference type="InterPro" id="IPR036457">
    <property type="entry name" value="PPM-type-like_dom_sf"/>
</dbReference>
<dbReference type="OrthoDB" id="9771123at2"/>
<dbReference type="eggNOG" id="COG0745">
    <property type="taxonomic scope" value="Bacteria"/>
</dbReference>
<dbReference type="InterPro" id="IPR036890">
    <property type="entry name" value="HATPase_C_sf"/>
</dbReference>
<dbReference type="SUPFAM" id="SSF52172">
    <property type="entry name" value="CheY-like"/>
    <property type="match status" value="1"/>
</dbReference>
<dbReference type="Proteomes" id="UP000002012">
    <property type="component" value="Chromosome"/>
</dbReference>
<dbReference type="RefSeq" id="WP_013011275.1">
    <property type="nucleotide sequence ID" value="NC_013943.1"/>
</dbReference>
<dbReference type="PROSITE" id="PS50110">
    <property type="entry name" value="RESPONSE_REGULATORY"/>
    <property type="match status" value="1"/>
</dbReference>
<protein>
    <submittedName>
        <fullName evidence="4">Response regulator receiver protein</fullName>
    </submittedName>
</protein>
<evidence type="ECO:0000256" key="1">
    <source>
        <dbReference type="ARBA" id="ARBA00022553"/>
    </source>
</evidence>
<dbReference type="STRING" id="522772.Dacet_2008"/>
<evidence type="ECO:0000313" key="4">
    <source>
        <dbReference type="EMBL" id="ADD68771.1"/>
    </source>
</evidence>
<reference evidence="4 5" key="1">
    <citation type="journal article" date="2010" name="Stand. Genomic Sci.">
        <title>Complete genome sequence of Denitrovibrio acetiphilus type strain (N2460).</title>
        <authorList>
            <person name="Kiss H."/>
            <person name="Lang E."/>
            <person name="Lapidus A."/>
            <person name="Copeland A."/>
            <person name="Nolan M."/>
            <person name="Glavina Del Rio T."/>
            <person name="Chen F."/>
            <person name="Lucas S."/>
            <person name="Tice H."/>
            <person name="Cheng J.F."/>
            <person name="Han C."/>
            <person name="Goodwin L."/>
            <person name="Pitluck S."/>
            <person name="Liolios K."/>
            <person name="Pati A."/>
            <person name="Ivanova N."/>
            <person name="Mavromatis K."/>
            <person name="Chen A."/>
            <person name="Palaniappan K."/>
            <person name="Land M."/>
            <person name="Hauser L."/>
            <person name="Chang Y.J."/>
            <person name="Jeffries C.D."/>
            <person name="Detter J.C."/>
            <person name="Brettin T."/>
            <person name="Spring S."/>
            <person name="Rohde M."/>
            <person name="Goker M."/>
            <person name="Woyke T."/>
            <person name="Bristow J."/>
            <person name="Eisen J.A."/>
            <person name="Markowitz V."/>
            <person name="Hugenholtz P."/>
            <person name="Kyrpides N.C."/>
            <person name="Klenk H.P."/>
        </authorList>
    </citation>
    <scope>NUCLEOTIDE SEQUENCE [LARGE SCALE GENOMIC DNA]</scope>
    <source>
        <strain evidence="5">DSM 12809 / NBRC 114555 / N2460</strain>
    </source>
</reference>
<organism evidence="4 5">
    <name type="scientific">Denitrovibrio acetiphilus (strain DSM 12809 / NBRC 114555 / N2460)</name>
    <dbReference type="NCBI Taxonomy" id="522772"/>
    <lineage>
        <taxon>Bacteria</taxon>
        <taxon>Pseudomonadati</taxon>
        <taxon>Deferribacterota</taxon>
        <taxon>Deferribacteres</taxon>
        <taxon>Deferribacterales</taxon>
        <taxon>Geovibrionaceae</taxon>
        <taxon>Denitrovibrio</taxon>
    </lineage>
</organism>
<dbReference type="InterPro" id="IPR003594">
    <property type="entry name" value="HATPase_dom"/>
</dbReference>
<evidence type="ECO:0000256" key="2">
    <source>
        <dbReference type="PROSITE-ProRule" id="PRU00169"/>
    </source>
</evidence>
<dbReference type="InterPro" id="IPR001932">
    <property type="entry name" value="PPM-type_phosphatase-like_dom"/>
</dbReference>
<dbReference type="PANTHER" id="PTHR44591">
    <property type="entry name" value="STRESS RESPONSE REGULATOR PROTEIN 1"/>
    <property type="match status" value="1"/>
</dbReference>
<dbReference type="HOGENOM" id="CLU_035233_0_0_0"/>
<dbReference type="GO" id="GO:0000160">
    <property type="term" value="P:phosphorelay signal transduction system"/>
    <property type="evidence" value="ECO:0007669"/>
    <property type="project" value="InterPro"/>
</dbReference>
<name>D4H1L1_DENA2</name>
<dbReference type="PANTHER" id="PTHR44591:SF19">
    <property type="entry name" value="TWO-COMPONENT RESPONSE REGULATOR-RELATED"/>
    <property type="match status" value="1"/>
</dbReference>
<dbReference type="InterPro" id="IPR050595">
    <property type="entry name" value="Bact_response_regulator"/>
</dbReference>
<dbReference type="Gene3D" id="3.30.565.10">
    <property type="entry name" value="Histidine kinase-like ATPase, C-terminal domain"/>
    <property type="match status" value="1"/>
</dbReference>
<proteinExistence type="predicted"/>
<gene>
    <name evidence="4" type="ordered locus">Dacet_2008</name>
</gene>
<dbReference type="Gene3D" id="3.40.50.2300">
    <property type="match status" value="1"/>
</dbReference>
<evidence type="ECO:0000259" key="3">
    <source>
        <dbReference type="PROSITE" id="PS50110"/>
    </source>
</evidence>
<keyword evidence="1 2" id="KW-0597">Phosphoprotein</keyword>
<accession>D4H1L1</accession>
<feature type="modified residue" description="4-aspartylphosphate" evidence="2">
    <location>
        <position position="64"/>
    </location>
</feature>
<dbReference type="InParanoid" id="D4H1L1"/>
<dbReference type="eggNOG" id="COG2172">
    <property type="taxonomic scope" value="Bacteria"/>
</dbReference>